<evidence type="ECO:0000313" key="2">
    <source>
        <dbReference type="Proteomes" id="UP000275846"/>
    </source>
</evidence>
<evidence type="ECO:0000313" key="3">
    <source>
        <dbReference type="WBParaSite" id="SSLN_0000897601-mRNA-1"/>
    </source>
</evidence>
<organism evidence="3">
    <name type="scientific">Schistocephalus solidus</name>
    <name type="common">Tapeworm</name>
    <dbReference type="NCBI Taxonomy" id="70667"/>
    <lineage>
        <taxon>Eukaryota</taxon>
        <taxon>Metazoa</taxon>
        <taxon>Spiralia</taxon>
        <taxon>Lophotrochozoa</taxon>
        <taxon>Platyhelminthes</taxon>
        <taxon>Cestoda</taxon>
        <taxon>Eucestoda</taxon>
        <taxon>Diphyllobothriidea</taxon>
        <taxon>Diphyllobothriidae</taxon>
        <taxon>Schistocephalus</taxon>
    </lineage>
</organism>
<protein>
    <submittedName>
        <fullName evidence="1 3">Uncharacterized protein</fullName>
    </submittedName>
</protein>
<sequence>MFRNLIGKPVCQRIEVTAFSGFSGSGRTLIREECLGDRKPTKCLRRMQTHRDELHIDVQLFKETPLERLPTDVQTILASG</sequence>
<reference evidence="1 2" key="2">
    <citation type="submission" date="2018-11" db="EMBL/GenBank/DDBJ databases">
        <authorList>
            <consortium name="Pathogen Informatics"/>
        </authorList>
    </citation>
    <scope>NUCLEOTIDE SEQUENCE [LARGE SCALE GENOMIC DNA]</scope>
    <source>
        <strain evidence="1 2">NST_G2</strain>
    </source>
</reference>
<dbReference type="Proteomes" id="UP000275846">
    <property type="component" value="Unassembled WGS sequence"/>
</dbReference>
<evidence type="ECO:0000313" key="1">
    <source>
        <dbReference type="EMBL" id="VDL95024.1"/>
    </source>
</evidence>
<dbReference type="WBParaSite" id="SSLN_0000897601-mRNA-1">
    <property type="protein sequence ID" value="SSLN_0000897601-mRNA-1"/>
    <property type="gene ID" value="SSLN_0000897601"/>
</dbReference>
<dbReference type="OrthoDB" id="6260718at2759"/>
<dbReference type="AlphaFoldDB" id="A0A183SWP1"/>
<reference evidence="3" key="1">
    <citation type="submission" date="2016-06" db="UniProtKB">
        <authorList>
            <consortium name="WormBaseParasite"/>
        </authorList>
    </citation>
    <scope>IDENTIFICATION</scope>
</reference>
<keyword evidence="2" id="KW-1185">Reference proteome</keyword>
<name>A0A183SWP1_SCHSO</name>
<dbReference type="EMBL" id="UYSU01034764">
    <property type="protein sequence ID" value="VDL95024.1"/>
    <property type="molecule type" value="Genomic_DNA"/>
</dbReference>
<proteinExistence type="predicted"/>
<gene>
    <name evidence="1" type="ORF">SSLN_LOCUS8639</name>
</gene>
<accession>A0A183SWP1</accession>